<dbReference type="EMBL" id="CP001287">
    <property type="protein sequence ID" value="ACK67504.1"/>
    <property type="molecule type" value="Genomic_DNA"/>
</dbReference>
<proteinExistence type="predicted"/>
<dbReference type="HOGENOM" id="CLU_2342091_0_0_3"/>
<name>B7K1G2_RIPO1</name>
<dbReference type="STRING" id="41431.PCC8801_3539"/>
<sequence length="97" mass="11334">MTLQTIIWRIEDYHPMIEAGLLEDRRVELLREEIVTMSPERPEPAQLSTDTADHLWRVLGSKVLILFLQQRWALFPLPFTQYSGLFSSSWDSCRTVG</sequence>
<dbReference type="eggNOG" id="COG4636">
    <property type="taxonomic scope" value="Bacteria"/>
</dbReference>
<evidence type="ECO:0000313" key="2">
    <source>
        <dbReference type="Proteomes" id="UP000008204"/>
    </source>
</evidence>
<organism evidence="1 2">
    <name type="scientific">Rippkaea orientalis (strain PCC 8801 / RF-1)</name>
    <name type="common">Cyanothece sp. (strain PCC 8801)</name>
    <dbReference type="NCBI Taxonomy" id="41431"/>
    <lineage>
        <taxon>Bacteria</taxon>
        <taxon>Bacillati</taxon>
        <taxon>Cyanobacteriota</taxon>
        <taxon>Cyanophyceae</taxon>
        <taxon>Oscillatoriophycideae</taxon>
        <taxon>Chroococcales</taxon>
        <taxon>Aphanothecaceae</taxon>
        <taxon>Rippkaea</taxon>
        <taxon>Rippkaea orientalis</taxon>
    </lineage>
</organism>
<accession>B7K1G2</accession>
<dbReference type="Proteomes" id="UP000008204">
    <property type="component" value="Chromosome"/>
</dbReference>
<gene>
    <name evidence="1" type="ordered locus">PCC8801_3539</name>
</gene>
<keyword evidence="2" id="KW-1185">Reference proteome</keyword>
<reference evidence="2" key="1">
    <citation type="journal article" date="2011" name="MBio">
        <title>Novel metabolic attributes of the genus Cyanothece, comprising a group of unicellular nitrogen-fixing Cyanobacteria.</title>
        <authorList>
            <person name="Bandyopadhyay A."/>
            <person name="Elvitigala T."/>
            <person name="Welsh E."/>
            <person name="Stockel J."/>
            <person name="Liberton M."/>
            <person name="Min H."/>
            <person name="Sherman L.A."/>
            <person name="Pakrasi H.B."/>
        </authorList>
    </citation>
    <scope>NUCLEOTIDE SEQUENCE [LARGE SCALE GENOMIC DNA]</scope>
    <source>
        <strain evidence="2">PCC 8801</strain>
    </source>
</reference>
<evidence type="ECO:0000313" key="1">
    <source>
        <dbReference type="EMBL" id="ACK67504.1"/>
    </source>
</evidence>
<protein>
    <submittedName>
        <fullName evidence="1">Uncharacterized protein</fullName>
    </submittedName>
</protein>
<dbReference type="AlphaFoldDB" id="B7K1G2"/>
<dbReference type="KEGG" id="cyp:PCC8801_3539"/>